<dbReference type="Proteomes" id="UP000225740">
    <property type="component" value="Unassembled WGS sequence"/>
</dbReference>
<dbReference type="InterPro" id="IPR046905">
    <property type="entry name" value="ABC-3C_MC1"/>
</dbReference>
<organism evidence="2 3">
    <name type="scientific">Rhodopirellula bahusiensis</name>
    <dbReference type="NCBI Taxonomy" id="2014065"/>
    <lineage>
        <taxon>Bacteria</taxon>
        <taxon>Pseudomonadati</taxon>
        <taxon>Planctomycetota</taxon>
        <taxon>Planctomycetia</taxon>
        <taxon>Pirellulales</taxon>
        <taxon>Pirellulaceae</taxon>
        <taxon>Rhodopirellula</taxon>
    </lineage>
</organism>
<accession>A0A2G1W2A7</accession>
<name>A0A2G1W2A7_9BACT</name>
<evidence type="ECO:0000313" key="3">
    <source>
        <dbReference type="Proteomes" id="UP000225740"/>
    </source>
</evidence>
<feature type="region of interest" description="Disordered" evidence="1">
    <location>
        <begin position="42"/>
        <end position="65"/>
    </location>
</feature>
<feature type="compositionally biased region" description="Polar residues" evidence="1">
    <location>
        <begin position="44"/>
        <end position="59"/>
    </location>
</feature>
<dbReference type="EMBL" id="NIZW01000019">
    <property type="protein sequence ID" value="PHQ33153.1"/>
    <property type="molecule type" value="Genomic_DNA"/>
</dbReference>
<evidence type="ECO:0000313" key="2">
    <source>
        <dbReference type="EMBL" id="PHQ33153.1"/>
    </source>
</evidence>
<dbReference type="AlphaFoldDB" id="A0A2G1W2A7"/>
<dbReference type="Pfam" id="PF20289">
    <property type="entry name" value="MComp1"/>
    <property type="match status" value="1"/>
</dbReference>
<sequence>MERSMLTLDPQPVAAIVSAIAQECSVRGFELVANPEELVKSKTKSATMKDTLSGTTNKKTPLRPEMKDIAPPAGLYIESHSSYAIQVGQLEVKLTPGEWSNAYRDLLLSRWHGYQQYAATARTWLQSNYSDDLNLFLVGPPGSKDEAEWRNFSEVIERNELVCRKLVWLPSKNEQEWPAQIDEFIERTFLAEPWKVAHTSKSANLDALSGASDDFSSWQKILERPEFRSESRDHDDLVKALLESLES</sequence>
<proteinExistence type="predicted"/>
<keyword evidence="3" id="KW-1185">Reference proteome</keyword>
<evidence type="ECO:0000256" key="1">
    <source>
        <dbReference type="SAM" id="MobiDB-lite"/>
    </source>
</evidence>
<gene>
    <name evidence="2" type="ORF">CEE69_22080</name>
</gene>
<reference evidence="2 3" key="1">
    <citation type="submission" date="2017-06" db="EMBL/GenBank/DDBJ databases">
        <title>Description of Rhodopirellula bahusiensis sp. nov.</title>
        <authorList>
            <person name="Kizina J."/>
            <person name="Harder J."/>
        </authorList>
    </citation>
    <scope>NUCLEOTIDE SEQUENCE [LARGE SCALE GENOMIC DNA]</scope>
    <source>
        <strain evidence="2 3">SWK21</strain>
    </source>
</reference>
<comment type="caution">
    <text evidence="2">The sequence shown here is derived from an EMBL/GenBank/DDBJ whole genome shotgun (WGS) entry which is preliminary data.</text>
</comment>
<protein>
    <submittedName>
        <fullName evidence="2">Uncharacterized protein</fullName>
    </submittedName>
</protein>